<dbReference type="RefSeq" id="WP_120055871.1">
    <property type="nucleotide sequence ID" value="NZ_JAJFEB010000025.1"/>
</dbReference>
<sequence length="136" mass="15661">MTTYNVKTMIQCDIHKVWETVSAVGRYHEWRSDVSKTELTDGKQFIEYTQNGYSTMFTITKAEPPRRWELDVENSHAKGHWSIEFTSKGSETQIDFTASVEAKQLSTRPVGKSVFEQTYLKKAQTQFVTDLKKALA</sequence>
<name>A0ABV1DHG9_9FIRM</name>
<organism evidence="1 2">
    <name type="scientific">Enterocloster hominis</name>
    <name type="common">ex Hitch et al. 2024</name>
    <dbReference type="NCBI Taxonomy" id="1917870"/>
    <lineage>
        <taxon>Bacteria</taxon>
        <taxon>Bacillati</taxon>
        <taxon>Bacillota</taxon>
        <taxon>Clostridia</taxon>
        <taxon>Lachnospirales</taxon>
        <taxon>Lachnospiraceae</taxon>
        <taxon>Enterocloster</taxon>
    </lineage>
</organism>
<proteinExistence type="predicted"/>
<evidence type="ECO:0000313" key="2">
    <source>
        <dbReference type="Proteomes" id="UP001454086"/>
    </source>
</evidence>
<dbReference type="Proteomes" id="UP001454086">
    <property type="component" value="Unassembled WGS sequence"/>
</dbReference>
<evidence type="ECO:0000313" key="1">
    <source>
        <dbReference type="EMBL" id="MEQ2428639.1"/>
    </source>
</evidence>
<dbReference type="Gene3D" id="3.30.530.20">
    <property type="match status" value="1"/>
</dbReference>
<dbReference type="EMBL" id="JBBMFM010000202">
    <property type="protein sequence ID" value="MEQ2428639.1"/>
    <property type="molecule type" value="Genomic_DNA"/>
</dbReference>
<dbReference type="InterPro" id="IPR019587">
    <property type="entry name" value="Polyketide_cyclase/dehydratase"/>
</dbReference>
<protein>
    <submittedName>
        <fullName evidence="1">SRPBCC family protein</fullName>
    </submittedName>
</protein>
<gene>
    <name evidence="1" type="ORF">WMQ36_27140</name>
</gene>
<dbReference type="InterPro" id="IPR023393">
    <property type="entry name" value="START-like_dom_sf"/>
</dbReference>
<dbReference type="SUPFAM" id="SSF55961">
    <property type="entry name" value="Bet v1-like"/>
    <property type="match status" value="1"/>
</dbReference>
<dbReference type="Pfam" id="PF10604">
    <property type="entry name" value="Polyketide_cyc2"/>
    <property type="match status" value="1"/>
</dbReference>
<keyword evidence="2" id="KW-1185">Reference proteome</keyword>
<comment type="caution">
    <text evidence="1">The sequence shown here is derived from an EMBL/GenBank/DDBJ whole genome shotgun (WGS) entry which is preliminary data.</text>
</comment>
<reference evidence="1 2" key="1">
    <citation type="submission" date="2024-03" db="EMBL/GenBank/DDBJ databases">
        <title>Human intestinal bacterial collection.</title>
        <authorList>
            <person name="Pauvert C."/>
            <person name="Hitch T.C.A."/>
            <person name="Clavel T."/>
        </authorList>
    </citation>
    <scope>NUCLEOTIDE SEQUENCE [LARGE SCALE GENOMIC DNA]</scope>
    <source>
        <strain evidence="1 2">CLA-SR-H021</strain>
    </source>
</reference>
<accession>A0ABV1DHG9</accession>